<dbReference type="AlphaFoldDB" id="A0A921IM00"/>
<feature type="transmembrane region" description="Helical" evidence="1">
    <location>
        <begin position="252"/>
        <end position="273"/>
    </location>
</feature>
<feature type="transmembrane region" description="Helical" evidence="1">
    <location>
        <begin position="187"/>
        <end position="207"/>
    </location>
</feature>
<dbReference type="Proteomes" id="UP000746751">
    <property type="component" value="Unassembled WGS sequence"/>
</dbReference>
<reference evidence="2" key="2">
    <citation type="submission" date="2021-09" db="EMBL/GenBank/DDBJ databases">
        <authorList>
            <person name="Gilroy R."/>
        </authorList>
    </citation>
    <scope>NUCLEOTIDE SEQUENCE</scope>
    <source>
        <strain evidence="2">ChiGjej2B2-7701</strain>
    </source>
</reference>
<name>A0A921IM00_9ACTN</name>
<feature type="transmembrane region" description="Helical" evidence="1">
    <location>
        <begin position="68"/>
        <end position="87"/>
    </location>
</feature>
<feature type="transmembrane region" description="Helical" evidence="1">
    <location>
        <begin position="415"/>
        <end position="436"/>
    </location>
</feature>
<evidence type="ECO:0000256" key="1">
    <source>
        <dbReference type="SAM" id="Phobius"/>
    </source>
</evidence>
<reference evidence="2" key="1">
    <citation type="journal article" date="2021" name="PeerJ">
        <title>Extensive microbial diversity within the chicken gut microbiome revealed by metagenomics and culture.</title>
        <authorList>
            <person name="Gilroy R."/>
            <person name="Ravi A."/>
            <person name="Getino M."/>
            <person name="Pursley I."/>
            <person name="Horton D.L."/>
            <person name="Alikhan N.F."/>
            <person name="Baker D."/>
            <person name="Gharbi K."/>
            <person name="Hall N."/>
            <person name="Watson M."/>
            <person name="Adriaenssens E.M."/>
            <person name="Foster-Nyarko E."/>
            <person name="Jarju S."/>
            <person name="Secka A."/>
            <person name="Antonio M."/>
            <person name="Oren A."/>
            <person name="Chaudhuri R.R."/>
            <person name="La Ragione R."/>
            <person name="Hildebrand F."/>
            <person name="Pallen M.J."/>
        </authorList>
    </citation>
    <scope>NUCLEOTIDE SEQUENCE</scope>
    <source>
        <strain evidence="2">ChiGjej2B2-7701</strain>
    </source>
</reference>
<feature type="transmembrane region" description="Helical" evidence="1">
    <location>
        <begin position="368"/>
        <end position="394"/>
    </location>
</feature>
<feature type="transmembrane region" description="Helical" evidence="1">
    <location>
        <begin position="515"/>
        <end position="537"/>
    </location>
</feature>
<keyword evidence="1" id="KW-0472">Membrane</keyword>
<feature type="transmembrane region" description="Helical" evidence="1">
    <location>
        <begin position="150"/>
        <end position="175"/>
    </location>
</feature>
<protein>
    <recommendedName>
        <fullName evidence="4">ABC-2 type transport system permease protein</fullName>
    </recommendedName>
</protein>
<evidence type="ECO:0008006" key="4">
    <source>
        <dbReference type="Google" id="ProtNLM"/>
    </source>
</evidence>
<evidence type="ECO:0000313" key="3">
    <source>
        <dbReference type="Proteomes" id="UP000746751"/>
    </source>
</evidence>
<comment type="caution">
    <text evidence="2">The sequence shown here is derived from an EMBL/GenBank/DDBJ whole genome shotgun (WGS) entry which is preliminary data.</text>
</comment>
<dbReference type="EMBL" id="DYVF01000001">
    <property type="protein sequence ID" value="HJG29780.1"/>
    <property type="molecule type" value="Genomic_DNA"/>
</dbReference>
<feature type="transmembrane region" description="Helical" evidence="1">
    <location>
        <begin position="35"/>
        <end position="62"/>
    </location>
</feature>
<feature type="transmembrane region" description="Helical" evidence="1">
    <location>
        <begin position="113"/>
        <end position="138"/>
    </location>
</feature>
<proteinExistence type="predicted"/>
<evidence type="ECO:0000313" key="2">
    <source>
        <dbReference type="EMBL" id="HJG29780.1"/>
    </source>
</evidence>
<gene>
    <name evidence="2" type="ORF">K8U80_00085</name>
</gene>
<organism evidence="2 3">
    <name type="scientific">Collinsella ihumii</name>
    <dbReference type="NCBI Taxonomy" id="1720204"/>
    <lineage>
        <taxon>Bacteria</taxon>
        <taxon>Bacillati</taxon>
        <taxon>Actinomycetota</taxon>
        <taxon>Coriobacteriia</taxon>
        <taxon>Coriobacteriales</taxon>
        <taxon>Coriobacteriaceae</taxon>
        <taxon>Collinsella</taxon>
    </lineage>
</organism>
<sequence length="549" mass="57491">MRDMLTLMRVQVLGLLNSFAPNAQGMPRAARARRLVFVALLALLLVAVFAGYTALMAIGLAVSGMANVIPPFAVAAGSLAGVFFTFMKARGTLFGTRDYDLIMSLPIPRRTVVIARMATLFGSAIAVAAIFMVPMYAVYLVMTGANAVPIALAALSVVLAPLAPTALATFAAFAVTALAARFRHAGIVYIVLALLAMLAFVMGAYGFSFTAGVDHEATVAATLQVATVLESAITSAYPPAAWAAAGIASNDALSFALFAAASIGVTVACVEVMQRSYLRINGMLAGRRRRARGRAAVGARRTPFTAIVVKEFRTLLGIPSYAFNCLFGYLLMVAIAIALSVMGLRGILMSGAIDGIDRDALAHMGDRIYLVIPWVFAFCASTGASSTISISLEGRCAWIMASAPLSVRTILWSKLASNLIPVGCSLVLSTAILLISGQIEPLIAIELLIVSLGLFHLWANVGIAIDAARPNFSWTSANEIVKRSMPITVSVIGGMACEFGFGALCVALIPDMASIAAAHATAIGVGVVAAILGQLLFMRTARTARLYIV</sequence>
<feature type="transmembrane region" description="Helical" evidence="1">
    <location>
        <begin position="486"/>
        <end position="509"/>
    </location>
</feature>
<feature type="transmembrane region" description="Helical" evidence="1">
    <location>
        <begin position="442"/>
        <end position="465"/>
    </location>
</feature>
<keyword evidence="1" id="KW-1133">Transmembrane helix</keyword>
<feature type="transmembrane region" description="Helical" evidence="1">
    <location>
        <begin position="321"/>
        <end position="348"/>
    </location>
</feature>
<accession>A0A921IM00</accession>
<keyword evidence="1" id="KW-0812">Transmembrane</keyword>